<evidence type="ECO:0000313" key="3">
    <source>
        <dbReference type="Proteomes" id="UP000309676"/>
    </source>
</evidence>
<dbReference type="Gene3D" id="3.40.50.1820">
    <property type="entry name" value="alpha/beta hydrolase"/>
    <property type="match status" value="1"/>
</dbReference>
<dbReference type="InterPro" id="IPR053145">
    <property type="entry name" value="AB_hydrolase_Est10"/>
</dbReference>
<dbReference type="EMBL" id="VCIW01000011">
    <property type="protein sequence ID" value="TLS51121.1"/>
    <property type="molecule type" value="Genomic_DNA"/>
</dbReference>
<name>A0A5R9G5R1_9BACL</name>
<dbReference type="OrthoDB" id="9780269at2"/>
<evidence type="ECO:0000259" key="1">
    <source>
        <dbReference type="Pfam" id="PF00326"/>
    </source>
</evidence>
<dbReference type="GO" id="GO:0008236">
    <property type="term" value="F:serine-type peptidase activity"/>
    <property type="evidence" value="ECO:0007669"/>
    <property type="project" value="InterPro"/>
</dbReference>
<dbReference type="SUPFAM" id="SSF53474">
    <property type="entry name" value="alpha/beta-Hydrolases"/>
    <property type="match status" value="1"/>
</dbReference>
<dbReference type="RefSeq" id="WP_138195473.1">
    <property type="nucleotide sequence ID" value="NZ_VCIW01000011.1"/>
</dbReference>
<keyword evidence="3" id="KW-1185">Reference proteome</keyword>
<accession>A0A5R9G5R1</accession>
<dbReference type="GO" id="GO:0006508">
    <property type="term" value="P:proteolysis"/>
    <property type="evidence" value="ECO:0007669"/>
    <property type="project" value="InterPro"/>
</dbReference>
<dbReference type="Pfam" id="PF00326">
    <property type="entry name" value="Peptidase_S9"/>
    <property type="match status" value="1"/>
</dbReference>
<dbReference type="AlphaFoldDB" id="A0A5R9G5R1"/>
<evidence type="ECO:0000313" key="2">
    <source>
        <dbReference type="EMBL" id="TLS51121.1"/>
    </source>
</evidence>
<dbReference type="InterPro" id="IPR001375">
    <property type="entry name" value="Peptidase_S9_cat"/>
</dbReference>
<dbReference type="InterPro" id="IPR029058">
    <property type="entry name" value="AB_hydrolase_fold"/>
</dbReference>
<dbReference type="GO" id="GO:0052689">
    <property type="term" value="F:carboxylic ester hydrolase activity"/>
    <property type="evidence" value="ECO:0007669"/>
    <property type="project" value="TreeGrafter"/>
</dbReference>
<dbReference type="PANTHER" id="PTHR43265">
    <property type="entry name" value="ESTERASE ESTD"/>
    <property type="match status" value="1"/>
</dbReference>
<sequence>MERHIEIRSTSVRLAATLHYPPMEGAREPSRFPAVVVCHGFAGDRIGEHRLFVKAARALASAGYATLRFDYAGCGESGGDYGDSGMDDWIAQTRCALDYVLDLDFVDPNRVTLLGHSLGGAVAALTAARDKRVKTLALWAPVGHPFQDIVGIVGKAAYEEAVTQGETEYLGYMLKHPFFASLATCHPFQEARTFEGDALLVHGTADAVIPVEYSFLYQKVLRTRSGGQCEKEIIMQADHVFSGRGHAEMAIRLTLDWLRQLDKQKTEWFGWMI</sequence>
<comment type="caution">
    <text evidence="2">The sequence shown here is derived from an EMBL/GenBank/DDBJ whole genome shotgun (WGS) entry which is preliminary data.</text>
</comment>
<proteinExistence type="predicted"/>
<dbReference type="Proteomes" id="UP000309676">
    <property type="component" value="Unassembled WGS sequence"/>
</dbReference>
<dbReference type="PANTHER" id="PTHR43265:SF1">
    <property type="entry name" value="ESTERASE ESTD"/>
    <property type="match status" value="1"/>
</dbReference>
<gene>
    <name evidence="2" type="ORF">FE782_17190</name>
</gene>
<reference evidence="2 3" key="1">
    <citation type="submission" date="2019-05" db="EMBL/GenBank/DDBJ databases">
        <authorList>
            <person name="Narsing Rao M.P."/>
            <person name="Li W.J."/>
        </authorList>
    </citation>
    <scope>NUCLEOTIDE SEQUENCE [LARGE SCALE GENOMIC DNA]</scope>
    <source>
        <strain evidence="2 3">SYSU_K30003</strain>
    </source>
</reference>
<keyword evidence="2" id="KW-0378">Hydrolase</keyword>
<protein>
    <submittedName>
        <fullName evidence="2">Alpha/beta fold hydrolase</fullName>
    </submittedName>
</protein>
<organism evidence="2 3">
    <name type="scientific">Paenibacillus antri</name>
    <dbReference type="NCBI Taxonomy" id="2582848"/>
    <lineage>
        <taxon>Bacteria</taxon>
        <taxon>Bacillati</taxon>
        <taxon>Bacillota</taxon>
        <taxon>Bacilli</taxon>
        <taxon>Bacillales</taxon>
        <taxon>Paenibacillaceae</taxon>
        <taxon>Paenibacillus</taxon>
    </lineage>
</organism>
<feature type="domain" description="Peptidase S9 prolyl oligopeptidase catalytic" evidence="1">
    <location>
        <begin position="57"/>
        <end position="260"/>
    </location>
</feature>